<evidence type="ECO:0000256" key="2">
    <source>
        <dbReference type="ARBA" id="ARBA00022803"/>
    </source>
</evidence>
<dbReference type="SUPFAM" id="SSF48452">
    <property type="entry name" value="TPR-like"/>
    <property type="match status" value="1"/>
</dbReference>
<gene>
    <name evidence="4" type="ORF">DI623_11820</name>
</gene>
<accession>A0A2W5A2R8</accession>
<evidence type="ECO:0000313" key="4">
    <source>
        <dbReference type="EMBL" id="PZO88864.1"/>
    </source>
</evidence>
<dbReference type="AlphaFoldDB" id="A0A2W5A2R8"/>
<keyword evidence="1" id="KW-0677">Repeat</keyword>
<dbReference type="SMART" id="SM00028">
    <property type="entry name" value="TPR"/>
    <property type="match status" value="4"/>
</dbReference>
<dbReference type="PROSITE" id="PS50005">
    <property type="entry name" value="TPR"/>
    <property type="match status" value="1"/>
</dbReference>
<dbReference type="Proteomes" id="UP000249066">
    <property type="component" value="Unassembled WGS sequence"/>
</dbReference>
<dbReference type="InterPro" id="IPR051012">
    <property type="entry name" value="CellSynth/LPSAsmb/PSIAsmb"/>
</dbReference>
<proteinExistence type="predicted"/>
<protein>
    <submittedName>
        <fullName evidence="4">Uncharacterized protein</fullName>
    </submittedName>
</protein>
<evidence type="ECO:0000256" key="3">
    <source>
        <dbReference type="PROSITE-ProRule" id="PRU00339"/>
    </source>
</evidence>
<dbReference type="InterPro" id="IPR019734">
    <property type="entry name" value="TPR_rpt"/>
</dbReference>
<comment type="caution">
    <text evidence="4">The sequence shown here is derived from an EMBL/GenBank/DDBJ whole genome shotgun (WGS) entry which is preliminary data.</text>
</comment>
<dbReference type="InterPro" id="IPR011990">
    <property type="entry name" value="TPR-like_helical_dom_sf"/>
</dbReference>
<organism evidence="4 5">
    <name type="scientific">Sphingomonas sanxanigenens</name>
    <dbReference type="NCBI Taxonomy" id="397260"/>
    <lineage>
        <taxon>Bacteria</taxon>
        <taxon>Pseudomonadati</taxon>
        <taxon>Pseudomonadota</taxon>
        <taxon>Alphaproteobacteria</taxon>
        <taxon>Sphingomonadales</taxon>
        <taxon>Sphingomonadaceae</taxon>
        <taxon>Sphingomonas</taxon>
    </lineage>
</organism>
<evidence type="ECO:0000313" key="5">
    <source>
        <dbReference type="Proteomes" id="UP000249066"/>
    </source>
</evidence>
<dbReference type="Pfam" id="PF13414">
    <property type="entry name" value="TPR_11"/>
    <property type="match status" value="1"/>
</dbReference>
<dbReference type="Pfam" id="PF13176">
    <property type="entry name" value="TPR_7"/>
    <property type="match status" value="1"/>
</dbReference>
<feature type="repeat" description="TPR" evidence="3">
    <location>
        <begin position="377"/>
        <end position="410"/>
    </location>
</feature>
<dbReference type="Gene3D" id="1.25.40.10">
    <property type="entry name" value="Tetratricopeptide repeat domain"/>
    <property type="match status" value="2"/>
</dbReference>
<name>A0A2W5A2R8_9SPHN</name>
<sequence>MRPSDREMMGQYVTARLADSIGADAVASRNYSALLGAMPDEIGVATRAYRRAMISGDFDLAVKSAVVLDKAGILPADGRLLFFVKAVQDRDWGGAGRAVDRVMSDGNFDFLGPILRAWVAMGSGSGDPVALLDASPSSALASAFRPEQRALLLLAAGRTDEGLAASQAVAAAGGARTFAFRLSAASTLLAKGRKDAAEALLAGDEPPLVAARAMIASGNPPATPVLGPAEGVARLFGRLAIDLGAQKPSPLSLSFGWLSLALDPKDDAVRLATGRALAAASDGADEALAVIDPVNGAGPFAPLKDEFSVVLLARDGQRDKALEVARALADKPGASLPDVVRLGDTYASLDRYAEAADSYGRAIRQAERDPDARAVLGSLYMLRGGALERSGDWKKALPVLSKAVELSPDDPTALNYLGYAQLERGQNIAKAAALVTRAAELKPDDPAIADSLGYALLLRGDVAGAVAALERAVAGQPDDPTINEHLGDAYWASGRHFEARYAWRAAAVLADGKSAPRIAEKLERGLDQAGRIR</sequence>
<reference evidence="4 5" key="1">
    <citation type="submission" date="2017-08" db="EMBL/GenBank/DDBJ databases">
        <title>Infants hospitalized years apart are colonized by the same room-sourced microbial strains.</title>
        <authorList>
            <person name="Brooks B."/>
            <person name="Olm M.R."/>
            <person name="Firek B.A."/>
            <person name="Baker R."/>
            <person name="Thomas B.C."/>
            <person name="Morowitz M.J."/>
            <person name="Banfield J.F."/>
        </authorList>
    </citation>
    <scope>NUCLEOTIDE SEQUENCE [LARGE SCALE GENOMIC DNA]</scope>
    <source>
        <strain evidence="4">S2_018_000_R2_101</strain>
    </source>
</reference>
<keyword evidence="2 3" id="KW-0802">TPR repeat</keyword>
<dbReference type="Pfam" id="PF13432">
    <property type="entry name" value="TPR_16"/>
    <property type="match status" value="1"/>
</dbReference>
<dbReference type="PANTHER" id="PTHR45586">
    <property type="entry name" value="TPR REPEAT-CONTAINING PROTEIN PA4667"/>
    <property type="match status" value="1"/>
</dbReference>
<evidence type="ECO:0000256" key="1">
    <source>
        <dbReference type="ARBA" id="ARBA00022737"/>
    </source>
</evidence>
<dbReference type="PANTHER" id="PTHR45586:SF1">
    <property type="entry name" value="LIPOPOLYSACCHARIDE ASSEMBLY PROTEIN B"/>
    <property type="match status" value="1"/>
</dbReference>
<dbReference type="EMBL" id="QFNN01000079">
    <property type="protein sequence ID" value="PZO88864.1"/>
    <property type="molecule type" value="Genomic_DNA"/>
</dbReference>